<accession>A0A0X8XBN3</accession>
<dbReference type="Proteomes" id="UP000218890">
    <property type="component" value="Chromosome"/>
</dbReference>
<dbReference type="GO" id="GO:0050660">
    <property type="term" value="F:flavin adenine dinucleotide binding"/>
    <property type="evidence" value="ECO:0007669"/>
    <property type="project" value="TreeGrafter"/>
</dbReference>
<gene>
    <name evidence="9" type="ORF">HH1059_19430</name>
</gene>
<dbReference type="RefSeq" id="WP_096409974.1">
    <property type="nucleotide sequence ID" value="NZ_AP017372.2"/>
</dbReference>
<keyword evidence="10" id="KW-1185">Reference proteome</keyword>
<dbReference type="GO" id="GO:0003955">
    <property type="term" value="F:NAD(P)H dehydrogenase (quinone) activity"/>
    <property type="evidence" value="ECO:0007669"/>
    <property type="project" value="TreeGrafter"/>
</dbReference>
<dbReference type="NCBIfam" id="NF004939">
    <property type="entry name" value="PRK06292.1-1"/>
    <property type="match status" value="1"/>
</dbReference>
<dbReference type="InterPro" id="IPR036188">
    <property type="entry name" value="FAD/NAD-bd_sf"/>
</dbReference>
<evidence type="ECO:0000259" key="8">
    <source>
        <dbReference type="Pfam" id="PF07992"/>
    </source>
</evidence>
<evidence type="ECO:0000256" key="6">
    <source>
        <dbReference type="PIRSR" id="PIRSR000350-4"/>
    </source>
</evidence>
<dbReference type="InterPro" id="IPR023753">
    <property type="entry name" value="FAD/NAD-binding_dom"/>
</dbReference>
<dbReference type="SUPFAM" id="SSF55424">
    <property type="entry name" value="FAD/NAD-linked reductases, dimerisation (C-terminal) domain"/>
    <property type="match status" value="1"/>
</dbReference>
<dbReference type="PRINTS" id="PR00411">
    <property type="entry name" value="PNDRDTASEI"/>
</dbReference>
<evidence type="ECO:0000256" key="4">
    <source>
        <dbReference type="PIRSR" id="PIRSR000350-2"/>
    </source>
</evidence>
<evidence type="ECO:0000256" key="2">
    <source>
        <dbReference type="ARBA" id="ARBA00022630"/>
    </source>
</evidence>
<dbReference type="InterPro" id="IPR016156">
    <property type="entry name" value="FAD/NAD-linked_Rdtase_dimer_sf"/>
</dbReference>
<feature type="binding site" evidence="5">
    <location>
        <begin position="141"/>
        <end position="143"/>
    </location>
    <ligand>
        <name>FAD</name>
        <dbReference type="ChEBI" id="CHEBI:57692"/>
    </ligand>
</feature>
<organism evidence="9 10">
    <name type="scientific">Halorhodospira halochloris</name>
    <name type="common">Ectothiorhodospira halochloris</name>
    <dbReference type="NCBI Taxonomy" id="1052"/>
    <lineage>
        <taxon>Bacteria</taxon>
        <taxon>Pseudomonadati</taxon>
        <taxon>Pseudomonadota</taxon>
        <taxon>Gammaproteobacteria</taxon>
        <taxon>Chromatiales</taxon>
        <taxon>Ectothiorhodospiraceae</taxon>
        <taxon>Halorhodospira</taxon>
    </lineage>
</organism>
<dbReference type="AlphaFoldDB" id="A0A0X8XBN3"/>
<dbReference type="InterPro" id="IPR001100">
    <property type="entry name" value="Pyr_nuc-diS_OxRdtase"/>
</dbReference>
<keyword evidence="3 5" id="KW-0274">FAD</keyword>
<dbReference type="InterPro" id="IPR004099">
    <property type="entry name" value="Pyr_nucl-diS_OxRdtase_dimer"/>
</dbReference>
<name>A0A0X8XBN3_HALHR</name>
<evidence type="ECO:0000259" key="7">
    <source>
        <dbReference type="Pfam" id="PF02852"/>
    </source>
</evidence>
<dbReference type="PANTHER" id="PTHR43014">
    <property type="entry name" value="MERCURIC REDUCTASE"/>
    <property type="match status" value="1"/>
</dbReference>
<dbReference type="KEGG" id="hhk:HH1059_19430"/>
<protein>
    <submittedName>
        <fullName evidence="9">Dihydrolipoamide dehydrogenase</fullName>
    </submittedName>
</protein>
<comment type="similarity">
    <text evidence="1">Belongs to the class-I pyridine nucleotide-disulfide oxidoreductase family.</text>
</comment>
<evidence type="ECO:0000313" key="9">
    <source>
        <dbReference type="EMBL" id="BAU58637.1"/>
    </source>
</evidence>
<feature type="disulfide bond" description="Redox-active" evidence="6">
    <location>
        <begin position="43"/>
        <end position="48"/>
    </location>
</feature>
<dbReference type="Pfam" id="PF02852">
    <property type="entry name" value="Pyr_redox_dim"/>
    <property type="match status" value="1"/>
</dbReference>
<reference evidence="9" key="1">
    <citation type="submission" date="2016-02" db="EMBL/GenBank/DDBJ databases">
        <title>Halorhodospira halochloris DSM-1059 complete genome, version 2.</title>
        <authorList>
            <person name="Tsukatani Y."/>
        </authorList>
    </citation>
    <scope>NUCLEOTIDE SEQUENCE</scope>
    <source>
        <strain evidence="9">DSM 1059</strain>
    </source>
</reference>
<dbReference type="PRINTS" id="PR00368">
    <property type="entry name" value="FADPNR"/>
</dbReference>
<dbReference type="Gene3D" id="3.50.50.60">
    <property type="entry name" value="FAD/NAD(P)-binding domain"/>
    <property type="match status" value="2"/>
</dbReference>
<keyword evidence="5" id="KW-0547">Nucleotide-binding</keyword>
<feature type="binding site" evidence="5">
    <location>
        <position position="52"/>
    </location>
    <ligand>
        <name>FAD</name>
        <dbReference type="ChEBI" id="CHEBI:57692"/>
    </ligand>
</feature>
<dbReference type="EMBL" id="AP017372">
    <property type="protein sequence ID" value="BAU58637.1"/>
    <property type="molecule type" value="Genomic_DNA"/>
</dbReference>
<feature type="binding site" evidence="5">
    <location>
        <position position="310"/>
    </location>
    <ligand>
        <name>FAD</name>
        <dbReference type="ChEBI" id="CHEBI:57692"/>
    </ligand>
</feature>
<evidence type="ECO:0000256" key="3">
    <source>
        <dbReference type="ARBA" id="ARBA00022827"/>
    </source>
</evidence>
<keyword evidence="2" id="KW-0285">Flavoprotein</keyword>
<dbReference type="OrthoDB" id="9800167at2"/>
<feature type="domain" description="Pyridine nucleotide-disulphide oxidoreductase dimerisation" evidence="7">
    <location>
        <begin position="348"/>
        <end position="452"/>
    </location>
</feature>
<feature type="binding site" evidence="5">
    <location>
        <position position="268"/>
    </location>
    <ligand>
        <name>NAD(+)</name>
        <dbReference type="ChEBI" id="CHEBI:57540"/>
    </ligand>
</feature>
<dbReference type="SUPFAM" id="SSF51905">
    <property type="entry name" value="FAD/NAD(P)-binding domain"/>
    <property type="match status" value="1"/>
</dbReference>
<keyword evidence="5" id="KW-0520">NAD</keyword>
<feature type="domain" description="FAD/NAD(P)-binding" evidence="8">
    <location>
        <begin position="7"/>
        <end position="325"/>
    </location>
</feature>
<dbReference type="Gene3D" id="3.30.390.30">
    <property type="match status" value="1"/>
</dbReference>
<dbReference type="PANTHER" id="PTHR43014:SF4">
    <property type="entry name" value="PYRIDINE NUCLEOTIDE-DISULFIDE OXIDOREDUCTASE RCLA-RELATED"/>
    <property type="match status" value="1"/>
</dbReference>
<proteinExistence type="inferred from homology"/>
<dbReference type="PIRSF" id="PIRSF000350">
    <property type="entry name" value="Mercury_reductase_MerA"/>
    <property type="match status" value="1"/>
</dbReference>
<feature type="binding site" evidence="5">
    <location>
        <begin position="178"/>
        <end position="185"/>
    </location>
    <ligand>
        <name>NAD(+)</name>
        <dbReference type="ChEBI" id="CHEBI:57540"/>
    </ligand>
</feature>
<dbReference type="Pfam" id="PF07992">
    <property type="entry name" value="Pyr_redox_2"/>
    <property type="match status" value="1"/>
</dbReference>
<sequence>MTDLETDVAVIGAGSAGLRAYRAAAAHTNRVLLIEGGRYGTTCASVGCMPSKLLIAAADSAHTAQEAGDLGVYADSVKINGAKVMERLRTLRDRFVSGVVSNTEKIPAERRIHGYARFEDAQTLKLDDGRRIRAERIVIATGSRPNVLPMFEGLGDRVVVNDDLFEWSDLPESVAVFGPGVIGMELGQALHRLGVRVRIFGVGGFLGPLTDPSVKEAAEGIFAEELDLDTDAQVDSLSREGDQVLVRFKDKNGDSVEERFEYLLAATGRRPNIDKLGLETTGLNLNKDGVPDFDRYTMQCGDKPIFIAGDANNEHPVMPDAFDEGEIAGNNAGRYPKVEPGRRHPPMSIVFTEPQMALVGMRYADLPDTDYAVGEFSFSAHPRAMVMRANRGLMRFYGRPSDGAFLGAEVLGPRAEHLGHLLAWAVDSGMSVGQMLDLPYYHPVLETSIRNALSDLQQKMQH</sequence>
<evidence type="ECO:0000256" key="5">
    <source>
        <dbReference type="PIRSR" id="PIRSR000350-3"/>
    </source>
</evidence>
<evidence type="ECO:0000313" key="10">
    <source>
        <dbReference type="Proteomes" id="UP000218890"/>
    </source>
</evidence>
<feature type="active site" description="Proton acceptor" evidence="4">
    <location>
        <position position="442"/>
    </location>
</feature>
<comment type="cofactor">
    <cofactor evidence="5">
        <name>FAD</name>
        <dbReference type="ChEBI" id="CHEBI:57692"/>
    </cofactor>
    <text evidence="5">Binds 1 FAD per subunit.</text>
</comment>
<evidence type="ECO:0000256" key="1">
    <source>
        <dbReference type="ARBA" id="ARBA00007532"/>
    </source>
</evidence>